<protein>
    <submittedName>
        <fullName evidence="2">Uncharacterized protein</fullName>
    </submittedName>
</protein>
<dbReference type="EMBL" id="LGRX02025898">
    <property type="protein sequence ID" value="KAK3251666.1"/>
    <property type="molecule type" value="Genomic_DNA"/>
</dbReference>
<feature type="compositionally biased region" description="Low complexity" evidence="1">
    <location>
        <begin position="275"/>
        <end position="286"/>
    </location>
</feature>
<name>A0AAE0CAY2_9CHLO</name>
<dbReference type="PANTHER" id="PTHR24216:SF65">
    <property type="entry name" value="PAXILLIN-LIKE PROTEIN 1"/>
    <property type="match status" value="1"/>
</dbReference>
<feature type="compositionally biased region" description="Pro residues" evidence="1">
    <location>
        <begin position="318"/>
        <end position="367"/>
    </location>
</feature>
<dbReference type="PANTHER" id="PTHR24216">
    <property type="entry name" value="PAXILLIN-RELATED"/>
    <property type="match status" value="1"/>
</dbReference>
<feature type="region of interest" description="Disordered" evidence="1">
    <location>
        <begin position="464"/>
        <end position="489"/>
    </location>
</feature>
<organism evidence="2 3">
    <name type="scientific">Cymbomonas tetramitiformis</name>
    <dbReference type="NCBI Taxonomy" id="36881"/>
    <lineage>
        <taxon>Eukaryota</taxon>
        <taxon>Viridiplantae</taxon>
        <taxon>Chlorophyta</taxon>
        <taxon>Pyramimonadophyceae</taxon>
        <taxon>Pyramimonadales</taxon>
        <taxon>Pyramimonadaceae</taxon>
        <taxon>Cymbomonas</taxon>
    </lineage>
</organism>
<comment type="caution">
    <text evidence="2">The sequence shown here is derived from an EMBL/GenBank/DDBJ whole genome shotgun (WGS) entry which is preliminary data.</text>
</comment>
<evidence type="ECO:0000313" key="3">
    <source>
        <dbReference type="Proteomes" id="UP001190700"/>
    </source>
</evidence>
<dbReference type="PRINTS" id="PR01217">
    <property type="entry name" value="PRICHEXTENSN"/>
</dbReference>
<feature type="region of interest" description="Disordered" evidence="1">
    <location>
        <begin position="197"/>
        <end position="367"/>
    </location>
</feature>
<feature type="region of interest" description="Disordered" evidence="1">
    <location>
        <begin position="1"/>
        <end position="23"/>
    </location>
</feature>
<feature type="compositionally biased region" description="Polar residues" evidence="1">
    <location>
        <begin position="471"/>
        <end position="489"/>
    </location>
</feature>
<accession>A0AAE0CAY2</accession>
<dbReference type="Proteomes" id="UP001190700">
    <property type="component" value="Unassembled WGS sequence"/>
</dbReference>
<evidence type="ECO:0000256" key="1">
    <source>
        <dbReference type="SAM" id="MobiDB-lite"/>
    </source>
</evidence>
<feature type="compositionally biased region" description="Polar residues" evidence="1">
    <location>
        <begin position="1"/>
        <end position="17"/>
    </location>
</feature>
<gene>
    <name evidence="2" type="ORF">CYMTET_39005</name>
</gene>
<sequence>MPSSYTFRMHKTTSSDPMRSLDETTKGYTLSVYRHEAGWASDEDAEDDASPLVDPSGEVFPLSMRGADTYYTDSSDDEYVDFQVYPYNLIRDTSSEYAVPTNGYFEMVNTADDYSADSVEDGDPKSAARCEHIVRSAFDNVSSDDFGRTCVDPVTMTDISAVGLTAPHIVRYGVPRDCEVYNSHPKTMLACSPLCVESVTPSPPPPPFAPPHPPRPPAPPPTPPSPSPRPPPPSPPPIPPGSRNSPPPPPPPGFLLRRSRRPRPFRLLLRRRPVRLPGSPTSSSSRPLPPLPADPRLRRPRTAPPSNRVRLRGRTSRPLPPYPPSPPTPPPPPDVQREQPPYPPPPHSPPPSSPPPPPPGPPPSPPPSVITYMCADYNAVLRVCDQEEHRFDESLLCRETQYGVESSRPFEFYYGDGYGFRMGGRLLLYVDEVVLRDDEYAPPPPESYPPPPMDMSSIETFNAHTEDASTDESSVTEETASTNVTDRDSASLSPTYEQFWVMAKDTLEELDASVYRVIKDNLAINMRALGNERFPAISDALFHGVRLYAEILKGVYEGMIYVGYRIAHGNRVAFHVVWEYVDAVLQEYMAMASSLFQIVHFFMSPNIAYDYRSARILCEASNLPNHIMSGTLKISAAVSTAANYPMPGSFHGESVGCNPLRMNCSHGDYLADTMLNLNPVCAMTAVIESSPSATDVAAVVKLFITVVIVLLPFKFPKEDAWDIMWQSLVIVYTSSCVLSYMKNVQNTANTLNVDAYSIFLNDFRLSVNREIKQIIRWSQQQSQTMYKPRTDNAHARIIDVTLDGKYTRMAYA</sequence>
<feature type="compositionally biased region" description="Basic residues" evidence="1">
    <location>
        <begin position="257"/>
        <end position="274"/>
    </location>
</feature>
<reference evidence="2 3" key="1">
    <citation type="journal article" date="2015" name="Genome Biol. Evol.">
        <title>Comparative Genomics of a Bacterivorous Green Alga Reveals Evolutionary Causalities and Consequences of Phago-Mixotrophic Mode of Nutrition.</title>
        <authorList>
            <person name="Burns J.A."/>
            <person name="Paasch A."/>
            <person name="Narechania A."/>
            <person name="Kim E."/>
        </authorList>
    </citation>
    <scope>NUCLEOTIDE SEQUENCE [LARGE SCALE GENOMIC DNA]</scope>
    <source>
        <strain evidence="2 3">PLY_AMNH</strain>
    </source>
</reference>
<dbReference type="AlphaFoldDB" id="A0AAE0CAY2"/>
<keyword evidence="3" id="KW-1185">Reference proteome</keyword>
<proteinExistence type="predicted"/>
<evidence type="ECO:0000313" key="2">
    <source>
        <dbReference type="EMBL" id="KAK3251666.1"/>
    </source>
</evidence>
<feature type="compositionally biased region" description="Pro residues" evidence="1">
    <location>
        <begin position="201"/>
        <end position="253"/>
    </location>
</feature>